<dbReference type="PIRSF" id="PIRSF016661">
    <property type="entry name" value="BioY"/>
    <property type="match status" value="1"/>
</dbReference>
<feature type="transmembrane region" description="Helical" evidence="3">
    <location>
        <begin position="152"/>
        <end position="174"/>
    </location>
</feature>
<evidence type="ECO:0000256" key="1">
    <source>
        <dbReference type="ARBA" id="ARBA00010692"/>
    </source>
</evidence>
<dbReference type="Gene3D" id="1.10.1760.20">
    <property type="match status" value="1"/>
</dbReference>
<evidence type="ECO:0000313" key="4">
    <source>
        <dbReference type="EMBL" id="RJL07699.1"/>
    </source>
</evidence>
<evidence type="ECO:0000256" key="2">
    <source>
        <dbReference type="PIRNR" id="PIRNR016661"/>
    </source>
</evidence>
<comment type="caution">
    <text evidence="4">The sequence shown here is derived from an EMBL/GenBank/DDBJ whole genome shotgun (WGS) entry which is preliminary data.</text>
</comment>
<comment type="subcellular location">
    <subcellularLocation>
        <location evidence="2">Cell membrane</location>
        <topology evidence="2">Multi-pass membrane protein</topology>
    </subcellularLocation>
</comment>
<organism evidence="4 5">
    <name type="scientific">Paracoccus siganidrum</name>
    <dbReference type="NCBI Taxonomy" id="1276757"/>
    <lineage>
        <taxon>Bacteria</taxon>
        <taxon>Pseudomonadati</taxon>
        <taxon>Pseudomonadota</taxon>
        <taxon>Alphaproteobacteria</taxon>
        <taxon>Rhodobacterales</taxon>
        <taxon>Paracoccaceae</taxon>
        <taxon>Paracoccus</taxon>
    </lineage>
</organism>
<dbReference type="PANTHER" id="PTHR34295:SF1">
    <property type="entry name" value="BIOTIN TRANSPORTER BIOY"/>
    <property type="match status" value="1"/>
</dbReference>
<dbReference type="EMBL" id="QZEW01000086">
    <property type="protein sequence ID" value="RJL07699.1"/>
    <property type="molecule type" value="Genomic_DNA"/>
</dbReference>
<keyword evidence="3" id="KW-1133">Transmembrane helix</keyword>
<protein>
    <recommendedName>
        <fullName evidence="2">Biotin transporter</fullName>
    </recommendedName>
</protein>
<proteinExistence type="inferred from homology"/>
<keyword evidence="3" id="KW-0812">Transmembrane</keyword>
<evidence type="ECO:0000256" key="3">
    <source>
        <dbReference type="SAM" id="Phobius"/>
    </source>
</evidence>
<sequence>MTSLTRPHTGPTTLWRPLALTLAGAALITLGAKLQIPFWPVPMTLHTLAVMLIAAALGPRLGMAAMATYLAAGAMGLPVFSGSPARGVGLAYMAGPTGGYLLGYLVAAGLTGWLALGRGWIGRGLAMLAGLATVYAAGLLWLSAFIPASGLVAAGLAPFIAGDLLKIALATLLLSGWARLRGRGA</sequence>
<dbReference type="Pfam" id="PF02632">
    <property type="entry name" value="BioY"/>
    <property type="match status" value="1"/>
</dbReference>
<evidence type="ECO:0000313" key="5">
    <source>
        <dbReference type="Proteomes" id="UP000283587"/>
    </source>
</evidence>
<dbReference type="AlphaFoldDB" id="A0A419A386"/>
<reference evidence="5" key="1">
    <citation type="submission" date="2018-09" db="EMBL/GenBank/DDBJ databases">
        <title>Paracoccus onubensis nov. sp. a moderate halophilic bacterium isolated from Gruta de las Maravillas (Aracena, Spain).</title>
        <authorList>
            <person name="Jurado V."/>
            <person name="Gutierrez-Patricio S."/>
            <person name="Gonzalez-Pimentel J.L."/>
            <person name="Miller A.Z."/>
            <person name="Laiz L."/>
            <person name="Saiz-Jimenez C."/>
        </authorList>
    </citation>
    <scope>NUCLEOTIDE SEQUENCE [LARGE SCALE GENOMIC DNA]</scope>
    <source>
        <strain evidence="5">DSM 26381</strain>
    </source>
</reference>
<keyword evidence="2 3" id="KW-0472">Membrane</keyword>
<dbReference type="OrthoDB" id="9803495at2"/>
<dbReference type="InterPro" id="IPR003784">
    <property type="entry name" value="BioY"/>
</dbReference>
<accession>A0A419A386</accession>
<keyword evidence="2" id="KW-0813">Transport</keyword>
<keyword evidence="2" id="KW-1003">Cell membrane</keyword>
<feature type="transmembrane region" description="Helical" evidence="3">
    <location>
        <begin position="14"/>
        <end position="36"/>
    </location>
</feature>
<comment type="similarity">
    <text evidence="1 2">Belongs to the BioY family.</text>
</comment>
<keyword evidence="5" id="KW-1185">Reference proteome</keyword>
<feature type="transmembrane region" description="Helical" evidence="3">
    <location>
        <begin position="125"/>
        <end position="146"/>
    </location>
</feature>
<dbReference type="GO" id="GO:0015225">
    <property type="term" value="F:biotin transmembrane transporter activity"/>
    <property type="evidence" value="ECO:0007669"/>
    <property type="project" value="UniProtKB-UniRule"/>
</dbReference>
<name>A0A419A386_9RHOB</name>
<dbReference type="PANTHER" id="PTHR34295">
    <property type="entry name" value="BIOTIN TRANSPORTER BIOY"/>
    <property type="match status" value="1"/>
</dbReference>
<feature type="transmembrane region" description="Helical" evidence="3">
    <location>
        <begin position="92"/>
        <end position="116"/>
    </location>
</feature>
<dbReference type="Proteomes" id="UP000283587">
    <property type="component" value="Unassembled WGS sequence"/>
</dbReference>
<gene>
    <name evidence="4" type="ORF">D3P05_17420</name>
</gene>
<dbReference type="RefSeq" id="WP_119900010.1">
    <property type="nucleotide sequence ID" value="NZ_QNRC01000006.1"/>
</dbReference>
<dbReference type="GO" id="GO:0005886">
    <property type="term" value="C:plasma membrane"/>
    <property type="evidence" value="ECO:0007669"/>
    <property type="project" value="UniProtKB-SubCell"/>
</dbReference>